<dbReference type="GO" id="GO:0061630">
    <property type="term" value="F:ubiquitin protein ligase activity"/>
    <property type="evidence" value="ECO:0007669"/>
    <property type="project" value="TreeGrafter"/>
</dbReference>
<dbReference type="SMART" id="SM00744">
    <property type="entry name" value="RINGv"/>
    <property type="match status" value="1"/>
</dbReference>
<dbReference type="GO" id="GO:0006511">
    <property type="term" value="P:ubiquitin-dependent protein catabolic process"/>
    <property type="evidence" value="ECO:0007669"/>
    <property type="project" value="TreeGrafter"/>
</dbReference>
<dbReference type="Gene3D" id="3.30.40.10">
    <property type="entry name" value="Zinc/RING finger domain, C3HC4 (zinc finger)"/>
    <property type="match status" value="1"/>
</dbReference>
<dbReference type="SMART" id="SM00184">
    <property type="entry name" value="RING"/>
    <property type="match status" value="1"/>
</dbReference>
<dbReference type="InParanoid" id="E4Y1G7"/>
<dbReference type="InterPro" id="IPR011016">
    <property type="entry name" value="Znf_RING-CH"/>
</dbReference>
<feature type="domain" description="RING-type" evidence="5">
    <location>
        <begin position="82"/>
        <end position="120"/>
    </location>
</feature>
<dbReference type="PANTHER" id="PTHR22765">
    <property type="entry name" value="RING FINGER AND PROTEASE ASSOCIATED DOMAIN-CONTAINING"/>
    <property type="match status" value="1"/>
</dbReference>
<evidence type="ECO:0000256" key="2">
    <source>
        <dbReference type="ARBA" id="ARBA00022771"/>
    </source>
</evidence>
<dbReference type="PROSITE" id="PS50089">
    <property type="entry name" value="ZF_RING_2"/>
    <property type="match status" value="1"/>
</dbReference>
<keyword evidence="7" id="KW-1185">Reference proteome</keyword>
<dbReference type="AlphaFoldDB" id="E4Y1G7"/>
<evidence type="ECO:0000256" key="3">
    <source>
        <dbReference type="ARBA" id="ARBA00022833"/>
    </source>
</evidence>
<reference evidence="6" key="1">
    <citation type="journal article" date="2010" name="Science">
        <title>Plasticity of animal genome architecture unmasked by rapid evolution of a pelagic tunicate.</title>
        <authorList>
            <person name="Denoeud F."/>
            <person name="Henriet S."/>
            <person name="Mungpakdee S."/>
            <person name="Aury J.M."/>
            <person name="Da Silva C."/>
            <person name="Brinkmann H."/>
            <person name="Mikhaleva J."/>
            <person name="Olsen L.C."/>
            <person name="Jubin C."/>
            <person name="Canestro C."/>
            <person name="Bouquet J.M."/>
            <person name="Danks G."/>
            <person name="Poulain J."/>
            <person name="Campsteijn C."/>
            <person name="Adamski M."/>
            <person name="Cross I."/>
            <person name="Yadetie F."/>
            <person name="Muffato M."/>
            <person name="Louis A."/>
            <person name="Butcher S."/>
            <person name="Tsagkogeorga G."/>
            <person name="Konrad A."/>
            <person name="Singh S."/>
            <person name="Jensen M.F."/>
            <person name="Cong E.H."/>
            <person name="Eikeseth-Otteraa H."/>
            <person name="Noel B."/>
            <person name="Anthouard V."/>
            <person name="Porcel B.M."/>
            <person name="Kachouri-Lafond R."/>
            <person name="Nishino A."/>
            <person name="Ugolini M."/>
            <person name="Chourrout P."/>
            <person name="Nishida H."/>
            <person name="Aasland R."/>
            <person name="Huzurbazar S."/>
            <person name="Westhof E."/>
            <person name="Delsuc F."/>
            <person name="Lehrach H."/>
            <person name="Reinhardt R."/>
            <person name="Weissenbach J."/>
            <person name="Roy S.W."/>
            <person name="Artiguenave F."/>
            <person name="Postlethwait J.H."/>
            <person name="Manak J.R."/>
            <person name="Thompson E.M."/>
            <person name="Jaillon O."/>
            <person name="Du Pasquier L."/>
            <person name="Boudinot P."/>
            <person name="Liberles D.A."/>
            <person name="Volff J.N."/>
            <person name="Philippe H."/>
            <person name="Lenhard B."/>
            <person name="Roest Crollius H."/>
            <person name="Wincker P."/>
            <person name="Chourrout D."/>
        </authorList>
    </citation>
    <scope>NUCLEOTIDE SEQUENCE [LARGE SCALE GENOMIC DNA]</scope>
</reference>
<protein>
    <recommendedName>
        <fullName evidence="5">RING-type domain-containing protein</fullName>
    </recommendedName>
</protein>
<dbReference type="Pfam" id="PF13639">
    <property type="entry name" value="zf-RING_2"/>
    <property type="match status" value="1"/>
</dbReference>
<accession>E4Y1G7</accession>
<name>E4Y1G7_OIKDI</name>
<sequence>MYGRKPDGTVPCIQFFKRQNPFALTHGDILNRKSLTGQPNPSLEITPDGRIVKPDPTDIEMLEARLNLLTTQFLEEEKNEQCSICLDGLTEAVSLPCDHSFHASCIRTWLTTKNTCPLCQKIIE</sequence>
<evidence type="ECO:0000256" key="1">
    <source>
        <dbReference type="ARBA" id="ARBA00022723"/>
    </source>
</evidence>
<dbReference type="InterPro" id="IPR051826">
    <property type="entry name" value="E3_ubiquitin-ligase_domain"/>
</dbReference>
<keyword evidence="2 4" id="KW-0863">Zinc-finger</keyword>
<keyword evidence="1" id="KW-0479">Metal-binding</keyword>
<dbReference type="Proteomes" id="UP000001307">
    <property type="component" value="Unassembled WGS sequence"/>
</dbReference>
<dbReference type="OrthoDB" id="21204at2759"/>
<evidence type="ECO:0000313" key="7">
    <source>
        <dbReference type="Proteomes" id="UP000001307"/>
    </source>
</evidence>
<keyword evidence="3" id="KW-0862">Zinc</keyword>
<dbReference type="InterPro" id="IPR013083">
    <property type="entry name" value="Znf_RING/FYVE/PHD"/>
</dbReference>
<organism evidence="6">
    <name type="scientific">Oikopleura dioica</name>
    <name type="common">Tunicate</name>
    <dbReference type="NCBI Taxonomy" id="34765"/>
    <lineage>
        <taxon>Eukaryota</taxon>
        <taxon>Metazoa</taxon>
        <taxon>Chordata</taxon>
        <taxon>Tunicata</taxon>
        <taxon>Appendicularia</taxon>
        <taxon>Copelata</taxon>
        <taxon>Oikopleuridae</taxon>
        <taxon>Oikopleura</taxon>
    </lineage>
</organism>
<dbReference type="SUPFAM" id="SSF57850">
    <property type="entry name" value="RING/U-box"/>
    <property type="match status" value="1"/>
</dbReference>
<evidence type="ECO:0000256" key="4">
    <source>
        <dbReference type="PROSITE-ProRule" id="PRU00175"/>
    </source>
</evidence>
<dbReference type="GO" id="GO:0008270">
    <property type="term" value="F:zinc ion binding"/>
    <property type="evidence" value="ECO:0007669"/>
    <property type="project" value="UniProtKB-KW"/>
</dbReference>
<evidence type="ECO:0000259" key="5">
    <source>
        <dbReference type="PROSITE" id="PS50089"/>
    </source>
</evidence>
<dbReference type="EMBL" id="FN653624">
    <property type="protein sequence ID" value="CBY15711.1"/>
    <property type="molecule type" value="Genomic_DNA"/>
</dbReference>
<evidence type="ECO:0000313" key="6">
    <source>
        <dbReference type="EMBL" id="CBY15711.1"/>
    </source>
</evidence>
<proteinExistence type="predicted"/>
<dbReference type="InterPro" id="IPR001841">
    <property type="entry name" value="Znf_RING"/>
</dbReference>
<gene>
    <name evidence="6" type="ORF">GSOID_T00014019001</name>
</gene>